<protein>
    <submittedName>
        <fullName evidence="4">Hsp20/alpha crystallin family protein</fullName>
    </submittedName>
</protein>
<evidence type="ECO:0000313" key="5">
    <source>
        <dbReference type="Proteomes" id="UP000271925"/>
    </source>
</evidence>
<accession>A0A3P1C3I2</accession>
<dbReference type="InterPro" id="IPR031107">
    <property type="entry name" value="Small_HSP"/>
</dbReference>
<name>A0A3P1C3I2_9BACT</name>
<evidence type="ECO:0000256" key="2">
    <source>
        <dbReference type="RuleBase" id="RU003616"/>
    </source>
</evidence>
<dbReference type="SUPFAM" id="SSF49764">
    <property type="entry name" value="HSP20-like chaperones"/>
    <property type="match status" value="1"/>
</dbReference>
<dbReference type="EMBL" id="RQJO01000007">
    <property type="protein sequence ID" value="RRB07842.1"/>
    <property type="molecule type" value="Genomic_DNA"/>
</dbReference>
<proteinExistence type="inferred from homology"/>
<evidence type="ECO:0000259" key="3">
    <source>
        <dbReference type="PROSITE" id="PS01031"/>
    </source>
</evidence>
<dbReference type="InterPro" id="IPR008978">
    <property type="entry name" value="HSP20-like_chaperone"/>
</dbReference>
<comment type="similarity">
    <text evidence="1 2">Belongs to the small heat shock protein (HSP20) family.</text>
</comment>
<dbReference type="Pfam" id="PF00011">
    <property type="entry name" value="HSP20"/>
    <property type="match status" value="1"/>
</dbReference>
<comment type="caution">
    <text evidence="4">The sequence shown here is derived from an EMBL/GenBank/DDBJ whole genome shotgun (WGS) entry which is preliminary data.</text>
</comment>
<dbReference type="Proteomes" id="UP000271925">
    <property type="component" value="Unassembled WGS sequence"/>
</dbReference>
<dbReference type="PANTHER" id="PTHR11527">
    <property type="entry name" value="HEAT-SHOCK PROTEIN 20 FAMILY MEMBER"/>
    <property type="match status" value="1"/>
</dbReference>
<organism evidence="4 5">
    <name type="scientific">Larkinella rosea</name>
    <dbReference type="NCBI Taxonomy" id="2025312"/>
    <lineage>
        <taxon>Bacteria</taxon>
        <taxon>Pseudomonadati</taxon>
        <taxon>Bacteroidota</taxon>
        <taxon>Cytophagia</taxon>
        <taxon>Cytophagales</taxon>
        <taxon>Spirosomataceae</taxon>
        <taxon>Larkinella</taxon>
    </lineage>
</organism>
<evidence type="ECO:0000256" key="1">
    <source>
        <dbReference type="PROSITE-ProRule" id="PRU00285"/>
    </source>
</evidence>
<dbReference type="PROSITE" id="PS01031">
    <property type="entry name" value="SHSP"/>
    <property type="match status" value="1"/>
</dbReference>
<dbReference type="Gene3D" id="2.60.40.790">
    <property type="match status" value="1"/>
</dbReference>
<dbReference type="CDD" id="cd06464">
    <property type="entry name" value="ACD_sHsps-like"/>
    <property type="match status" value="1"/>
</dbReference>
<gene>
    <name evidence="4" type="ORF">EHT25_08720</name>
</gene>
<dbReference type="RefSeq" id="WP_124873338.1">
    <property type="nucleotide sequence ID" value="NZ_RQJO01000007.1"/>
</dbReference>
<dbReference type="InterPro" id="IPR002068">
    <property type="entry name" value="A-crystallin/Hsp20_dom"/>
</dbReference>
<sequence>MSLIKRNGALPPAFPALFDDFFGRDLFNWNNRNFSTTQTSLPAVNIKETADAFEVEMAAPGMTKQDFRVELNGNQLTISCNKENREEKQGNGYTHQEFSYQSFQRMFTLPKDVVDEDRIEGKYENGLLHLTIPKREESKQKAPRRIEIG</sequence>
<dbReference type="OrthoDB" id="9814487at2"/>
<reference evidence="4 5" key="1">
    <citation type="submission" date="2018-11" db="EMBL/GenBank/DDBJ databases">
        <authorList>
            <person name="Zhou Z."/>
            <person name="Wang G."/>
        </authorList>
    </citation>
    <scope>NUCLEOTIDE SEQUENCE [LARGE SCALE GENOMIC DNA]</scope>
    <source>
        <strain evidence="4 5">KCTC52004</strain>
    </source>
</reference>
<dbReference type="AlphaFoldDB" id="A0A3P1C3I2"/>
<keyword evidence="5" id="KW-1185">Reference proteome</keyword>
<feature type="domain" description="SHSP" evidence="3">
    <location>
        <begin position="35"/>
        <end position="149"/>
    </location>
</feature>
<evidence type="ECO:0000313" key="4">
    <source>
        <dbReference type="EMBL" id="RRB07842.1"/>
    </source>
</evidence>